<evidence type="ECO:0000313" key="5">
    <source>
        <dbReference type="Proteomes" id="UP000053766"/>
    </source>
</evidence>
<feature type="compositionally biased region" description="Polar residues" evidence="2">
    <location>
        <begin position="439"/>
        <end position="452"/>
    </location>
</feature>
<organism evidence="4 5">
    <name type="scientific">Dictyocaulus viviparus</name>
    <name type="common">Bovine lungworm</name>
    <dbReference type="NCBI Taxonomy" id="29172"/>
    <lineage>
        <taxon>Eukaryota</taxon>
        <taxon>Metazoa</taxon>
        <taxon>Ecdysozoa</taxon>
        <taxon>Nematoda</taxon>
        <taxon>Chromadorea</taxon>
        <taxon>Rhabditida</taxon>
        <taxon>Rhabditina</taxon>
        <taxon>Rhabditomorpha</taxon>
        <taxon>Strongyloidea</taxon>
        <taxon>Metastrongylidae</taxon>
        <taxon>Dictyocaulus</taxon>
    </lineage>
</organism>
<evidence type="ECO:0000259" key="3">
    <source>
        <dbReference type="Pfam" id="PF24983"/>
    </source>
</evidence>
<reference evidence="5" key="2">
    <citation type="journal article" date="2016" name="Sci. Rep.">
        <title>Dictyocaulus viviparus genome, variome and transcriptome elucidate lungworm biology and support future intervention.</title>
        <authorList>
            <person name="McNulty S.N."/>
            <person name="Strube C."/>
            <person name="Rosa B.A."/>
            <person name="Martin J.C."/>
            <person name="Tyagi R."/>
            <person name="Choi Y.J."/>
            <person name="Wang Q."/>
            <person name="Hallsworth Pepin K."/>
            <person name="Zhang X."/>
            <person name="Ozersky P."/>
            <person name="Wilson R.K."/>
            <person name="Sternberg P.W."/>
            <person name="Gasser R.B."/>
            <person name="Mitreva M."/>
        </authorList>
    </citation>
    <scope>NUCLEOTIDE SEQUENCE [LARGE SCALE GENOMIC DNA]</scope>
    <source>
        <strain evidence="5">HannoverDv2000</strain>
    </source>
</reference>
<dbReference type="InterPro" id="IPR056676">
    <property type="entry name" value="DUF7774"/>
</dbReference>
<dbReference type="EMBL" id="KN716299">
    <property type="protein sequence ID" value="KJH47617.1"/>
    <property type="molecule type" value="Genomic_DNA"/>
</dbReference>
<feature type="region of interest" description="Disordered" evidence="2">
    <location>
        <begin position="69"/>
        <end position="100"/>
    </location>
</feature>
<feature type="region of interest" description="Disordered" evidence="2">
    <location>
        <begin position="423"/>
        <end position="452"/>
    </location>
</feature>
<feature type="domain" description="DUF7774" evidence="3">
    <location>
        <begin position="200"/>
        <end position="296"/>
    </location>
</feature>
<dbReference type="PANTHER" id="PTHR38630">
    <property type="entry name" value="PROTEIN CBG12780"/>
    <property type="match status" value="1"/>
</dbReference>
<feature type="coiled-coil region" evidence="1">
    <location>
        <begin position="112"/>
        <end position="196"/>
    </location>
</feature>
<sequence>MYRKYTHIIEKKVLKRDDDDENSSAVELSRSEKRRRQIRKKYGICLKDEDVRIVPTVLLHKHHNTSDLNLNKSSKYDRSMKDGSMMSSRMDPDQSSCMDSQFDQTSKRMDSKDIQQEKIDQLLKEITKLLLRIAELEKLEQKAAVTISKLRSDLDAKEKTITKLNNKITQLERKELERQEKSVERIVEEEEKMEMQRLFQNPEQEAVAMRGLAILKRNQILEQVLKPSEANLLAQFFLENMSKPNKTIVQLIDRAFDYGIEVLLMRPDLFEDVVDNELRIFLLDGTKAKRVLLDCMLFHPEYVPISWGGDMLVKRQKNRQNLAKKDLKSATEFYKIEKKVMTPQGNTLTRSPKTPLTINDSAKTIPSLAKFSPSKPAPSPVKVVANSVRAISSPNIKEAIKINAQQVTSPSVQSKCSTQQVTAPGVSSKIEDRKPTIPLTKTTQPAQESNISSKVIQQKSTTMGNAAQDNLLRQKSVYLNVM</sequence>
<evidence type="ECO:0000256" key="2">
    <source>
        <dbReference type="SAM" id="MobiDB-lite"/>
    </source>
</evidence>
<keyword evidence="1" id="KW-0175">Coiled coil</keyword>
<keyword evidence="5" id="KW-1185">Reference proteome</keyword>
<gene>
    <name evidence="4" type="ORF">DICVIV_06276</name>
</gene>
<dbReference type="AlphaFoldDB" id="A0A0D8XUV4"/>
<evidence type="ECO:0000256" key="1">
    <source>
        <dbReference type="SAM" id="Coils"/>
    </source>
</evidence>
<dbReference type="Pfam" id="PF24983">
    <property type="entry name" value="DUF7774"/>
    <property type="match status" value="1"/>
</dbReference>
<evidence type="ECO:0000313" key="4">
    <source>
        <dbReference type="EMBL" id="KJH47617.1"/>
    </source>
</evidence>
<accession>A0A0D8XUV4</accession>
<dbReference type="OrthoDB" id="5876090at2759"/>
<proteinExistence type="predicted"/>
<dbReference type="PANTHER" id="PTHR38630:SF1">
    <property type="entry name" value="DEK_C DOMAIN-CONTAINING PROTEIN-RELATED"/>
    <property type="match status" value="1"/>
</dbReference>
<dbReference type="Proteomes" id="UP000053766">
    <property type="component" value="Unassembled WGS sequence"/>
</dbReference>
<dbReference type="STRING" id="29172.A0A0D8XUV4"/>
<protein>
    <recommendedName>
        <fullName evidence="3">DUF7774 domain-containing protein</fullName>
    </recommendedName>
</protein>
<name>A0A0D8XUV4_DICVI</name>
<reference evidence="4 5" key="1">
    <citation type="submission" date="2013-11" db="EMBL/GenBank/DDBJ databases">
        <title>Draft genome of the bovine lungworm Dictyocaulus viviparus.</title>
        <authorList>
            <person name="Mitreva M."/>
        </authorList>
    </citation>
    <scope>NUCLEOTIDE SEQUENCE [LARGE SCALE GENOMIC DNA]</scope>
    <source>
        <strain evidence="4 5">HannoverDv2000</strain>
    </source>
</reference>